<dbReference type="GO" id="GO:0016791">
    <property type="term" value="F:phosphatase activity"/>
    <property type="evidence" value="ECO:0007669"/>
    <property type="project" value="TreeGrafter"/>
</dbReference>
<proteinExistence type="predicted"/>
<dbReference type="Proteomes" id="UP000281708">
    <property type="component" value="Unassembled WGS sequence"/>
</dbReference>
<dbReference type="AlphaFoldDB" id="A0A3L8P4E9"/>
<dbReference type="Gene3D" id="3.40.50.1000">
    <property type="entry name" value="HAD superfamily/HAD-like"/>
    <property type="match status" value="2"/>
</dbReference>
<dbReference type="InterPro" id="IPR036412">
    <property type="entry name" value="HAD-like_sf"/>
</dbReference>
<dbReference type="SUPFAM" id="SSF56784">
    <property type="entry name" value="HAD-like"/>
    <property type="match status" value="1"/>
</dbReference>
<organism evidence="2 3">
    <name type="scientific">Nocardioides mangrovicus</name>
    <dbReference type="NCBI Taxonomy" id="2478913"/>
    <lineage>
        <taxon>Bacteria</taxon>
        <taxon>Bacillati</taxon>
        <taxon>Actinomycetota</taxon>
        <taxon>Actinomycetes</taxon>
        <taxon>Propionibacteriales</taxon>
        <taxon>Nocardioidaceae</taxon>
        <taxon>Nocardioides</taxon>
    </lineage>
</organism>
<evidence type="ECO:0000256" key="1">
    <source>
        <dbReference type="SAM" id="MobiDB-lite"/>
    </source>
</evidence>
<dbReference type="PANTHER" id="PTHR19288:SF95">
    <property type="entry name" value="D-GLYCEROL 3-PHOSPHATE PHOSPHATASE"/>
    <property type="match status" value="1"/>
</dbReference>
<comment type="caution">
    <text evidence="2">The sequence shown here is derived from an EMBL/GenBank/DDBJ whole genome shotgun (WGS) entry which is preliminary data.</text>
</comment>
<dbReference type="NCBIfam" id="TIGR01460">
    <property type="entry name" value="HAD-SF-IIA"/>
    <property type="match status" value="1"/>
</dbReference>
<name>A0A3L8P4E9_9ACTN</name>
<evidence type="ECO:0000313" key="3">
    <source>
        <dbReference type="Proteomes" id="UP000281708"/>
    </source>
</evidence>
<dbReference type="OrthoDB" id="9810449at2"/>
<dbReference type="InterPro" id="IPR006357">
    <property type="entry name" value="HAD-SF_hydro_IIA"/>
</dbReference>
<dbReference type="Pfam" id="PF13242">
    <property type="entry name" value="Hydrolase_like"/>
    <property type="match status" value="1"/>
</dbReference>
<reference evidence="2 3" key="1">
    <citation type="submission" date="2018-10" db="EMBL/GenBank/DDBJ databases">
        <title>Marmoricola sp. 4Q3S-7 whole genome shotgun sequence.</title>
        <authorList>
            <person name="Li F."/>
        </authorList>
    </citation>
    <scope>NUCLEOTIDE SEQUENCE [LARGE SCALE GENOMIC DNA]</scope>
    <source>
        <strain evidence="2 3">4Q3S-7</strain>
    </source>
</reference>
<keyword evidence="2" id="KW-0378">Hydrolase</keyword>
<dbReference type="RefSeq" id="WP_121805084.1">
    <property type="nucleotide sequence ID" value="NZ_RDBE01000003.1"/>
</dbReference>
<dbReference type="GO" id="GO:0005737">
    <property type="term" value="C:cytoplasm"/>
    <property type="evidence" value="ECO:0007669"/>
    <property type="project" value="TreeGrafter"/>
</dbReference>
<dbReference type="InterPro" id="IPR023214">
    <property type="entry name" value="HAD_sf"/>
</dbReference>
<gene>
    <name evidence="2" type="ORF">D9V37_05060</name>
</gene>
<evidence type="ECO:0000313" key="2">
    <source>
        <dbReference type="EMBL" id="RLV50286.1"/>
    </source>
</evidence>
<accession>A0A3L8P4E9</accession>
<dbReference type="PANTHER" id="PTHR19288">
    <property type="entry name" value="4-NITROPHENYLPHOSPHATASE-RELATED"/>
    <property type="match status" value="1"/>
</dbReference>
<sequence length="339" mass="35046">MLGSCDVSLSSRYDLAVLDLDGVVYVGPQAVPGAPGHLSRAREAGMALAFVTNNAARTPGSVAEHLRSLGVEAAPEDVVTSAQAASRLLAEDLEPGAPVYVIGGEGLYQALEEQGLRALTSLDGAEPQAVVQGYGPQMPWRQVVMGAILVARGLRWVATNTDATIPTDVGIGPGNGALVDLVARFSEREPEVAGKPESPLFRETLIRVGGERPLMVGDRLDTDILGARRLGWDSLVVLTGVTDLATLVAAPPDQRPTYVAADLAGLAEPQPAPEPAAGGERVELGGWSAEVAQGELVVSGDGSADDWWRVVASAGWSHLDSSGEPVAVAGLQPPAGRGH</sequence>
<feature type="region of interest" description="Disordered" evidence="1">
    <location>
        <begin position="319"/>
        <end position="339"/>
    </location>
</feature>
<keyword evidence="3" id="KW-1185">Reference proteome</keyword>
<protein>
    <submittedName>
        <fullName evidence="2">HAD-IIA family hydrolase</fullName>
    </submittedName>
</protein>
<dbReference type="EMBL" id="RDBE01000003">
    <property type="protein sequence ID" value="RLV50286.1"/>
    <property type="molecule type" value="Genomic_DNA"/>
</dbReference>
<dbReference type="Pfam" id="PF13344">
    <property type="entry name" value="Hydrolase_6"/>
    <property type="match status" value="1"/>
</dbReference>